<reference evidence="3 4" key="1">
    <citation type="submission" date="2023-07" db="EMBL/GenBank/DDBJ databases">
        <title>Sorghum-associated microbial communities from plants grown in Nebraska, USA.</title>
        <authorList>
            <person name="Schachtman D."/>
        </authorList>
    </citation>
    <scope>NUCLEOTIDE SEQUENCE [LARGE SCALE GENOMIC DNA]</scope>
    <source>
        <strain evidence="3 4">3773</strain>
    </source>
</reference>
<dbReference type="Pfam" id="PF10988">
    <property type="entry name" value="DUF2807"/>
    <property type="match status" value="1"/>
</dbReference>
<evidence type="ECO:0000313" key="3">
    <source>
        <dbReference type="EMBL" id="MDR6966666.1"/>
    </source>
</evidence>
<dbReference type="InterPro" id="IPR021255">
    <property type="entry name" value="DUF2807"/>
</dbReference>
<dbReference type="PANTHER" id="PTHR39200:SF1">
    <property type="entry name" value="AUTO-TRANSPORTER ADHESIN HEAD GIN DOMAIN-CONTAINING PROTEIN-RELATED"/>
    <property type="match status" value="1"/>
</dbReference>
<feature type="signal peptide" evidence="1">
    <location>
        <begin position="1"/>
        <end position="19"/>
    </location>
</feature>
<dbReference type="EMBL" id="JAVDVI010000002">
    <property type="protein sequence ID" value="MDR6966666.1"/>
    <property type="molecule type" value="Genomic_DNA"/>
</dbReference>
<accession>A0ABU1TL38</accession>
<dbReference type="PANTHER" id="PTHR39200">
    <property type="entry name" value="HYPOTHETICAL EXPORTED PROTEIN"/>
    <property type="match status" value="1"/>
</dbReference>
<evidence type="ECO:0000313" key="4">
    <source>
        <dbReference type="Proteomes" id="UP001255185"/>
    </source>
</evidence>
<protein>
    <recommendedName>
        <fullName evidence="2">Putative auto-transporter adhesin head GIN domain-containing protein</fullName>
    </recommendedName>
</protein>
<dbReference type="Gene3D" id="2.160.20.120">
    <property type="match status" value="1"/>
</dbReference>
<proteinExistence type="predicted"/>
<dbReference type="Proteomes" id="UP001255185">
    <property type="component" value="Unassembled WGS sequence"/>
</dbReference>
<evidence type="ECO:0000259" key="2">
    <source>
        <dbReference type="Pfam" id="PF10988"/>
    </source>
</evidence>
<feature type="chain" id="PRO_5046707046" description="Putative auto-transporter adhesin head GIN domain-containing protein" evidence="1">
    <location>
        <begin position="20"/>
        <end position="266"/>
    </location>
</feature>
<keyword evidence="4" id="KW-1185">Reference proteome</keyword>
<keyword evidence="1" id="KW-0732">Signal</keyword>
<comment type="caution">
    <text evidence="3">The sequence shown here is derived from an EMBL/GenBank/DDBJ whole genome shotgun (WGS) entry which is preliminary data.</text>
</comment>
<feature type="domain" description="Putative auto-transporter adhesin head GIN" evidence="2">
    <location>
        <begin position="29"/>
        <end position="250"/>
    </location>
</feature>
<organism evidence="3 4">
    <name type="scientific">Flavobacterium arsenatis</name>
    <dbReference type="NCBI Taxonomy" id="1484332"/>
    <lineage>
        <taxon>Bacteria</taxon>
        <taxon>Pseudomonadati</taxon>
        <taxon>Bacteroidota</taxon>
        <taxon>Flavobacteriia</taxon>
        <taxon>Flavobacteriales</taxon>
        <taxon>Flavobacteriaceae</taxon>
        <taxon>Flavobacterium</taxon>
    </lineage>
</organism>
<evidence type="ECO:0000256" key="1">
    <source>
        <dbReference type="SAM" id="SignalP"/>
    </source>
</evidence>
<sequence length="266" mass="28639">MTRVIFFTTALLFSLLSNAQVSEKRTVGEFSKIKVSQGIELIYTQSSAQEVKVETDDNEKLQYIKTEIEGSTLRVYLNTENAPKPEKKNKRKRKNYSNSYNNINFDVLKVYVSNALVEDFRASSSGSIFIKNSLDANYITIDCSSSGSFSGMVKCSTATIEASSSGDVDANIIAKTIDVKVSSSADVELSGSTDKITIKSSSSADCKAKNLIAKNAVVESSSSSDVTIHATEKLVATASSSASITFFGNPTNVEKSESSSGSVTKR</sequence>
<dbReference type="RefSeq" id="WP_310024361.1">
    <property type="nucleotide sequence ID" value="NZ_JAVDVI010000002.1"/>
</dbReference>
<name>A0ABU1TL38_9FLAO</name>
<gene>
    <name evidence="3" type="ORF">J2X31_000664</name>
</gene>